<evidence type="ECO:0000256" key="6">
    <source>
        <dbReference type="ARBA" id="ARBA00023239"/>
    </source>
</evidence>
<keyword evidence="2 9" id="KW-0566">Pantothenate biosynthesis</keyword>
<keyword evidence="15" id="KW-1185">Reference proteome</keyword>
<evidence type="ECO:0000256" key="9">
    <source>
        <dbReference type="HAMAP-Rule" id="MF_00446"/>
    </source>
</evidence>
<keyword evidence="1 9" id="KW-0963">Cytoplasm</keyword>
<dbReference type="AlphaFoldDB" id="A0AAF0AKS0"/>
<comment type="function">
    <text evidence="9">Catalyzes the pyruvoyl-dependent decarboxylation of aspartate to produce beta-alanine.</text>
</comment>
<protein>
    <recommendedName>
        <fullName evidence="9">Aspartate 1-decarboxylase</fullName>
        <ecNumber evidence="9">4.1.1.11</ecNumber>
    </recommendedName>
    <alternativeName>
        <fullName evidence="9">Aspartate alpha-decarboxylase</fullName>
    </alternativeName>
    <component>
        <recommendedName>
            <fullName evidence="9">Aspartate 1-decarboxylase beta chain</fullName>
        </recommendedName>
    </component>
    <component>
        <recommendedName>
            <fullName evidence="9">Aspartate 1-decarboxylase alpha chain</fullName>
        </recommendedName>
    </component>
</protein>
<dbReference type="SUPFAM" id="SSF50692">
    <property type="entry name" value="ADC-like"/>
    <property type="match status" value="1"/>
</dbReference>
<dbReference type="CDD" id="cd06919">
    <property type="entry name" value="Asp_decarbox"/>
    <property type="match status" value="1"/>
</dbReference>
<evidence type="ECO:0000256" key="13">
    <source>
        <dbReference type="PIRSR" id="PIRSR006246-5"/>
    </source>
</evidence>
<feature type="binding site" evidence="9 11">
    <location>
        <position position="57"/>
    </location>
    <ligand>
        <name>substrate</name>
    </ligand>
</feature>
<dbReference type="InterPro" id="IPR009010">
    <property type="entry name" value="Asp_de-COase-like_dom_sf"/>
</dbReference>
<dbReference type="PANTHER" id="PTHR21012">
    <property type="entry name" value="ASPARTATE 1-DECARBOXYLASE"/>
    <property type="match status" value="1"/>
</dbReference>
<comment type="catalytic activity">
    <reaction evidence="9">
        <text>L-aspartate + H(+) = beta-alanine + CO2</text>
        <dbReference type="Rhea" id="RHEA:19497"/>
        <dbReference type="ChEBI" id="CHEBI:15378"/>
        <dbReference type="ChEBI" id="CHEBI:16526"/>
        <dbReference type="ChEBI" id="CHEBI:29991"/>
        <dbReference type="ChEBI" id="CHEBI:57966"/>
        <dbReference type="EC" id="4.1.1.11"/>
    </reaction>
</comment>
<feature type="binding site" evidence="9 11">
    <location>
        <begin position="73"/>
        <end position="75"/>
    </location>
    <ligand>
        <name>substrate</name>
    </ligand>
</feature>
<keyword evidence="5 9" id="KW-0865">Zymogen</keyword>
<comment type="PTM">
    <text evidence="9 12">Is synthesized initially as an inactive proenzyme, which is activated by self-cleavage at a specific serine bond to produce a beta-subunit with a hydroxyl group at its C-terminus and an alpha-subunit with a pyruvoyl group at its N-terminus.</text>
</comment>
<evidence type="ECO:0000256" key="10">
    <source>
        <dbReference type="PIRSR" id="PIRSR006246-1"/>
    </source>
</evidence>
<name>A0AAF0AKS0_9GAMM</name>
<dbReference type="GO" id="GO:0005829">
    <property type="term" value="C:cytosol"/>
    <property type="evidence" value="ECO:0007669"/>
    <property type="project" value="TreeGrafter"/>
</dbReference>
<feature type="chain" id="PRO_5041753556" description="Aspartate 1-decarboxylase beta chain" evidence="9 13">
    <location>
        <begin position="1"/>
        <end position="24"/>
    </location>
</feature>
<comment type="cofactor">
    <cofactor evidence="9 10">
        <name>pyruvate</name>
        <dbReference type="ChEBI" id="CHEBI:15361"/>
    </cofactor>
    <text evidence="9 10">Binds 1 pyruvoyl group covalently per subunit.</text>
</comment>
<feature type="active site" description="Schiff-base intermediate with substrate; via pyruvic acid" evidence="9 10">
    <location>
        <position position="25"/>
    </location>
</feature>
<evidence type="ECO:0000256" key="5">
    <source>
        <dbReference type="ARBA" id="ARBA00023145"/>
    </source>
</evidence>
<dbReference type="PIRSF" id="PIRSF006246">
    <property type="entry name" value="Asp_decarbox"/>
    <property type="match status" value="1"/>
</dbReference>
<dbReference type="GO" id="GO:0006523">
    <property type="term" value="P:alanine biosynthetic process"/>
    <property type="evidence" value="ECO:0007669"/>
    <property type="project" value="InterPro"/>
</dbReference>
<proteinExistence type="inferred from homology"/>
<feature type="chain" id="PRO_5041753557" description="Aspartate 1-decarboxylase alpha chain" evidence="9 13">
    <location>
        <begin position="25"/>
        <end position="126"/>
    </location>
</feature>
<evidence type="ECO:0000256" key="12">
    <source>
        <dbReference type="PIRSR" id="PIRSR006246-3"/>
    </source>
</evidence>
<feature type="active site" description="Proton donor" evidence="9 10">
    <location>
        <position position="58"/>
    </location>
</feature>
<accession>A0AAF0AKS0</accession>
<dbReference type="EC" id="4.1.1.11" evidence="9"/>
<keyword evidence="4 9" id="KW-0068">Autocatalytic cleavage</keyword>
<organism evidence="14 15">
    <name type="scientific">Denitrificimonas caeni</name>
    <dbReference type="NCBI Taxonomy" id="521720"/>
    <lineage>
        <taxon>Bacteria</taxon>
        <taxon>Pseudomonadati</taxon>
        <taxon>Pseudomonadota</taxon>
        <taxon>Gammaproteobacteria</taxon>
        <taxon>Pseudomonadales</taxon>
        <taxon>Pseudomonadaceae</taxon>
        <taxon>Denitrificimonas</taxon>
    </lineage>
</organism>
<evidence type="ECO:0000256" key="3">
    <source>
        <dbReference type="ARBA" id="ARBA00022793"/>
    </source>
</evidence>
<keyword evidence="8 9" id="KW-0670">Pyruvate</keyword>
<comment type="subcellular location">
    <subcellularLocation>
        <location evidence="9">Cytoplasm</location>
    </subcellularLocation>
</comment>
<dbReference type="Gene3D" id="2.40.40.20">
    <property type="match status" value="1"/>
</dbReference>
<reference evidence="14 15" key="1">
    <citation type="submission" date="2022-12" db="EMBL/GenBank/DDBJ databases">
        <title>Coexistence and Characterization of a Novel Tigecycline Resistance gene tet(X) variant and blaNDM-1 in a Pseudomonas caeni Isolate of Chicken Origin.</title>
        <authorList>
            <person name="Lu X."/>
            <person name="Zhang L."/>
            <person name="Li R."/>
            <person name="Wang Z."/>
        </authorList>
    </citation>
    <scope>NUCLEOTIDE SEQUENCE [LARGE SCALE GENOMIC DNA]</scope>
    <source>
        <strain evidence="14 15">CE14</strain>
    </source>
</reference>
<evidence type="ECO:0000313" key="15">
    <source>
        <dbReference type="Proteomes" id="UP001212189"/>
    </source>
</evidence>
<evidence type="ECO:0000256" key="1">
    <source>
        <dbReference type="ARBA" id="ARBA00022490"/>
    </source>
</evidence>
<evidence type="ECO:0000256" key="7">
    <source>
        <dbReference type="ARBA" id="ARBA00023270"/>
    </source>
</evidence>
<dbReference type="KEGG" id="dce:O6P33_11900"/>
<dbReference type="InterPro" id="IPR003190">
    <property type="entry name" value="Asp_decarbox"/>
</dbReference>
<dbReference type="EMBL" id="CP114976">
    <property type="protein sequence ID" value="WBE25047.1"/>
    <property type="molecule type" value="Genomic_DNA"/>
</dbReference>
<feature type="modified residue" description="Pyruvic acid (Ser)" evidence="9 12">
    <location>
        <position position="25"/>
    </location>
</feature>
<comment type="subunit">
    <text evidence="9">Heterooctamer of four alpha and four beta subunits.</text>
</comment>
<dbReference type="Pfam" id="PF02261">
    <property type="entry name" value="Asp_decarbox"/>
    <property type="match status" value="1"/>
</dbReference>
<evidence type="ECO:0000256" key="11">
    <source>
        <dbReference type="PIRSR" id="PIRSR006246-2"/>
    </source>
</evidence>
<dbReference type="Proteomes" id="UP001212189">
    <property type="component" value="Chromosome"/>
</dbReference>
<comment type="pathway">
    <text evidence="9">Cofactor biosynthesis; (R)-pantothenate biosynthesis; beta-alanine from L-aspartate: step 1/1.</text>
</comment>
<evidence type="ECO:0000256" key="8">
    <source>
        <dbReference type="ARBA" id="ARBA00023317"/>
    </source>
</evidence>
<evidence type="ECO:0000256" key="4">
    <source>
        <dbReference type="ARBA" id="ARBA00022813"/>
    </source>
</evidence>
<dbReference type="NCBIfam" id="TIGR00223">
    <property type="entry name" value="panD"/>
    <property type="match status" value="1"/>
</dbReference>
<sequence length="126" mass="13733">MQTIMLKAKLHRAIATHAVVDYEGSCAIDGDWLDMSGIREYEQIDIYNVTNGERFTTYAIRGEAGSQIISVNGAAAHKAAVGDVLIICAYCLYDENELATHEPRLLYMGKDGSLSHSSNAIPVQLA</sequence>
<dbReference type="HAMAP" id="MF_00446">
    <property type="entry name" value="PanD"/>
    <property type="match status" value="1"/>
</dbReference>
<keyword evidence="6 9" id="KW-0456">Lyase</keyword>
<dbReference type="PANTHER" id="PTHR21012:SF0">
    <property type="entry name" value="ASPARTATE 1-DECARBOXYLASE"/>
    <property type="match status" value="1"/>
</dbReference>
<evidence type="ECO:0000256" key="2">
    <source>
        <dbReference type="ARBA" id="ARBA00022655"/>
    </source>
</evidence>
<evidence type="ECO:0000313" key="14">
    <source>
        <dbReference type="EMBL" id="WBE25047.1"/>
    </source>
</evidence>
<dbReference type="GO" id="GO:0004068">
    <property type="term" value="F:aspartate 1-decarboxylase activity"/>
    <property type="evidence" value="ECO:0007669"/>
    <property type="project" value="UniProtKB-UniRule"/>
</dbReference>
<dbReference type="GO" id="GO:0015940">
    <property type="term" value="P:pantothenate biosynthetic process"/>
    <property type="evidence" value="ECO:0007669"/>
    <property type="project" value="UniProtKB-UniRule"/>
</dbReference>
<gene>
    <name evidence="9" type="primary">panD</name>
    <name evidence="14" type="ORF">O6P33_11900</name>
</gene>
<comment type="similarity">
    <text evidence="9">Belongs to the PanD family.</text>
</comment>
<keyword evidence="3 9" id="KW-0210">Decarboxylase</keyword>
<dbReference type="RefSeq" id="WP_269817991.1">
    <property type="nucleotide sequence ID" value="NZ_CP114976.1"/>
</dbReference>
<keyword evidence="7 9" id="KW-0704">Schiff base</keyword>